<dbReference type="InterPro" id="IPR029052">
    <property type="entry name" value="Metallo-depent_PP-like"/>
</dbReference>
<dbReference type="GO" id="GO:0006798">
    <property type="term" value="P:polyphosphate catabolic process"/>
    <property type="evidence" value="ECO:0007669"/>
    <property type="project" value="TreeGrafter"/>
</dbReference>
<dbReference type="SUPFAM" id="SSF56300">
    <property type="entry name" value="Metallo-dependent phosphatases"/>
    <property type="match status" value="1"/>
</dbReference>
<sequence length="546" mass="61902">MDGAPWPRDAEAQLQPPEPPPQYDDYGSGDEYPSEDELSAPDLHVLSTDYRQQQDLTFHPALQPRGHRYHSSIPPRLRGNSNSADDIHALSEKYRPNIHEWNGDPPVPPGTASLHKKDMYNGDSRTNTYRIPQRDARAYQSYQRRRPLIDLIRNEWKSNPYTPSSSSPGSPGYSSPNWLQVCSAPRVRRYVLLLLMLLSLTWGNWHYWAGPTWTEHRLLSESLNERIKTGEGWFGENMRPEFLDMVQVKTLDQELIPAREDRKRLIVIGDVHGCGEELENLLAEVQYEARTDHLIFAGDFISKGPSSPAVIDLAMSAHASCVRGNHEDRVLLAYRDLYSHRLTQEQKGRKALSPPAAGMPEDMTQNDSEDKSENLEKESFLHGDAVDRRLAESFTKRQIDYMASCPVILDIGQIKGLGDVHVVHAGLVPGVRLERQDPMGVTHMRTIDLDTHVPSSSAKGTPWFKLWNKYQSLIPSYRRSTVIYGHDSRRGLQNLKYSKGLDTGCVKGGKLSALIIDNNAAAEQPRVVSVQCKDYREPEERKEAKR</sequence>
<name>A0A8H3IXK1_9LECA</name>
<dbReference type="PANTHER" id="PTHR42850:SF4">
    <property type="entry name" value="ZINC-DEPENDENT ENDOPOLYPHOSPHATASE"/>
    <property type="match status" value="1"/>
</dbReference>
<comment type="caution">
    <text evidence="3">The sequence shown here is derived from an EMBL/GenBank/DDBJ whole genome shotgun (WGS) entry which is preliminary data.</text>
</comment>
<dbReference type="GO" id="GO:0016791">
    <property type="term" value="F:phosphatase activity"/>
    <property type="evidence" value="ECO:0007669"/>
    <property type="project" value="TreeGrafter"/>
</dbReference>
<feature type="domain" description="Calcineurin-like phosphoesterase" evidence="2">
    <location>
        <begin position="264"/>
        <end position="486"/>
    </location>
</feature>
<dbReference type="Gene3D" id="3.60.21.10">
    <property type="match status" value="1"/>
</dbReference>
<protein>
    <recommendedName>
        <fullName evidence="2">Calcineurin-like phosphoesterase domain-containing protein</fullName>
    </recommendedName>
</protein>
<evidence type="ECO:0000313" key="3">
    <source>
        <dbReference type="EMBL" id="CAF9937885.1"/>
    </source>
</evidence>
<dbReference type="EMBL" id="CAJPDT010000103">
    <property type="protein sequence ID" value="CAF9937885.1"/>
    <property type="molecule type" value="Genomic_DNA"/>
</dbReference>
<evidence type="ECO:0000259" key="2">
    <source>
        <dbReference type="Pfam" id="PF00149"/>
    </source>
</evidence>
<dbReference type="InterPro" id="IPR004843">
    <property type="entry name" value="Calcineurin-like_PHP"/>
</dbReference>
<dbReference type="GO" id="GO:0005737">
    <property type="term" value="C:cytoplasm"/>
    <property type="evidence" value="ECO:0007669"/>
    <property type="project" value="TreeGrafter"/>
</dbReference>
<feature type="compositionally biased region" description="Basic and acidic residues" evidence="1">
    <location>
        <begin position="368"/>
        <end position="378"/>
    </location>
</feature>
<dbReference type="Proteomes" id="UP000664534">
    <property type="component" value="Unassembled WGS sequence"/>
</dbReference>
<evidence type="ECO:0000256" key="1">
    <source>
        <dbReference type="SAM" id="MobiDB-lite"/>
    </source>
</evidence>
<reference evidence="3" key="1">
    <citation type="submission" date="2021-03" db="EMBL/GenBank/DDBJ databases">
        <authorList>
            <person name="Tagirdzhanova G."/>
        </authorList>
    </citation>
    <scope>NUCLEOTIDE SEQUENCE</scope>
</reference>
<proteinExistence type="predicted"/>
<dbReference type="Pfam" id="PF00149">
    <property type="entry name" value="Metallophos"/>
    <property type="match status" value="1"/>
</dbReference>
<feature type="region of interest" description="Disordered" evidence="1">
    <location>
        <begin position="344"/>
        <end position="378"/>
    </location>
</feature>
<accession>A0A8H3IXK1</accession>
<feature type="region of interest" description="Disordered" evidence="1">
    <location>
        <begin position="1"/>
        <end position="52"/>
    </location>
</feature>
<dbReference type="PANTHER" id="PTHR42850">
    <property type="entry name" value="METALLOPHOSPHOESTERASE"/>
    <property type="match status" value="1"/>
</dbReference>
<evidence type="ECO:0000313" key="4">
    <source>
        <dbReference type="Proteomes" id="UP000664534"/>
    </source>
</evidence>
<dbReference type="AlphaFoldDB" id="A0A8H3IXK1"/>
<gene>
    <name evidence="3" type="ORF">IMSHALPRED_000580</name>
</gene>
<organism evidence="3 4">
    <name type="scientific">Imshaugia aleurites</name>
    <dbReference type="NCBI Taxonomy" id="172621"/>
    <lineage>
        <taxon>Eukaryota</taxon>
        <taxon>Fungi</taxon>
        <taxon>Dikarya</taxon>
        <taxon>Ascomycota</taxon>
        <taxon>Pezizomycotina</taxon>
        <taxon>Lecanoromycetes</taxon>
        <taxon>OSLEUM clade</taxon>
        <taxon>Lecanoromycetidae</taxon>
        <taxon>Lecanorales</taxon>
        <taxon>Lecanorineae</taxon>
        <taxon>Parmeliaceae</taxon>
        <taxon>Imshaugia</taxon>
    </lineage>
</organism>
<dbReference type="OrthoDB" id="10267127at2759"/>
<dbReference type="InterPro" id="IPR050126">
    <property type="entry name" value="Ap4A_hydrolase"/>
</dbReference>
<dbReference type="CDD" id="cd00144">
    <property type="entry name" value="MPP_PPP_family"/>
    <property type="match status" value="1"/>
</dbReference>
<dbReference type="GO" id="GO:0000298">
    <property type="term" value="F:endopolyphosphatase activity"/>
    <property type="evidence" value="ECO:0007669"/>
    <property type="project" value="TreeGrafter"/>
</dbReference>
<feature type="region of interest" description="Disordered" evidence="1">
    <location>
        <begin position="64"/>
        <end position="83"/>
    </location>
</feature>
<keyword evidence="4" id="KW-1185">Reference proteome</keyword>